<dbReference type="PANTHER" id="PTHR46758:SF2">
    <property type="entry name" value="OJ1485_B09.11 PROTEIN"/>
    <property type="match status" value="1"/>
</dbReference>
<evidence type="ECO:0000313" key="8">
    <source>
        <dbReference type="Proteomes" id="UP001604336"/>
    </source>
</evidence>
<keyword evidence="3" id="KW-0862">Zinc</keyword>
<dbReference type="PROSITE" id="PS50865">
    <property type="entry name" value="ZF_MYND_2"/>
    <property type="match status" value="1"/>
</dbReference>
<gene>
    <name evidence="7" type="ORF">Adt_24182</name>
</gene>
<dbReference type="InterPro" id="IPR036915">
    <property type="entry name" value="Cyclin-like_sf"/>
</dbReference>
<protein>
    <submittedName>
        <fullName evidence="7">F-box protein</fullName>
    </submittedName>
</protein>
<dbReference type="Pfam" id="PF01753">
    <property type="entry name" value="zf-MYND"/>
    <property type="match status" value="1"/>
</dbReference>
<feature type="compositionally biased region" description="Pro residues" evidence="5">
    <location>
        <begin position="1"/>
        <end position="14"/>
    </location>
</feature>
<dbReference type="SUPFAM" id="SSF144232">
    <property type="entry name" value="HIT/MYND zinc finger-like"/>
    <property type="match status" value="1"/>
</dbReference>
<dbReference type="Proteomes" id="UP001604336">
    <property type="component" value="Unassembled WGS sequence"/>
</dbReference>
<feature type="domain" description="MYND-type" evidence="6">
    <location>
        <begin position="144"/>
        <end position="186"/>
    </location>
</feature>
<dbReference type="FunFam" id="6.10.140.2220:FF:000033">
    <property type="entry name" value="Predicted protein"/>
    <property type="match status" value="1"/>
</dbReference>
<feature type="compositionally biased region" description="Gly residues" evidence="5">
    <location>
        <begin position="204"/>
        <end position="219"/>
    </location>
</feature>
<organism evidence="7 8">
    <name type="scientific">Abeliophyllum distichum</name>
    <dbReference type="NCBI Taxonomy" id="126358"/>
    <lineage>
        <taxon>Eukaryota</taxon>
        <taxon>Viridiplantae</taxon>
        <taxon>Streptophyta</taxon>
        <taxon>Embryophyta</taxon>
        <taxon>Tracheophyta</taxon>
        <taxon>Spermatophyta</taxon>
        <taxon>Magnoliopsida</taxon>
        <taxon>eudicotyledons</taxon>
        <taxon>Gunneridae</taxon>
        <taxon>Pentapetalae</taxon>
        <taxon>asterids</taxon>
        <taxon>lamiids</taxon>
        <taxon>Lamiales</taxon>
        <taxon>Oleaceae</taxon>
        <taxon>Forsythieae</taxon>
        <taxon>Abeliophyllum</taxon>
    </lineage>
</organism>
<dbReference type="Gene3D" id="6.10.140.2220">
    <property type="match status" value="1"/>
</dbReference>
<sequence>MFFPTPPHPTPPHPRGAQAPVWRCVPEQPSWTYRRAKRTRPRLQDSYGVKQNIGEGCRFLVQANARELATVLAATPSAALASDSWLTWNPIQYHPHLIGAGCLLLSDFGCNIPAPEPPPVNRFLFDWFSIRGGNLCLGLRLCSHAGCGRPETRWHEFRRCSTCGAVNYCSRACQALDWKLRHKVECALVERWAEEEAENEPNINGGGDDGNGNGNGNGNGDEAMGWGRTLI</sequence>
<dbReference type="InterPro" id="IPR002893">
    <property type="entry name" value="Znf_MYND"/>
</dbReference>
<evidence type="ECO:0000313" key="7">
    <source>
        <dbReference type="EMBL" id="KAL2498632.1"/>
    </source>
</evidence>
<dbReference type="EMBL" id="JBFOLK010000007">
    <property type="protein sequence ID" value="KAL2498632.1"/>
    <property type="molecule type" value="Genomic_DNA"/>
</dbReference>
<evidence type="ECO:0000256" key="1">
    <source>
        <dbReference type="ARBA" id="ARBA00022723"/>
    </source>
</evidence>
<dbReference type="SUPFAM" id="SSF47954">
    <property type="entry name" value="Cyclin-like"/>
    <property type="match status" value="1"/>
</dbReference>
<dbReference type="AlphaFoldDB" id="A0ABD1SD01"/>
<evidence type="ECO:0000256" key="2">
    <source>
        <dbReference type="ARBA" id="ARBA00022771"/>
    </source>
</evidence>
<evidence type="ECO:0000256" key="4">
    <source>
        <dbReference type="PROSITE-ProRule" id="PRU00134"/>
    </source>
</evidence>
<evidence type="ECO:0000256" key="5">
    <source>
        <dbReference type="SAM" id="MobiDB-lite"/>
    </source>
</evidence>
<name>A0ABD1SD01_9LAMI</name>
<feature type="region of interest" description="Disordered" evidence="5">
    <location>
        <begin position="197"/>
        <end position="231"/>
    </location>
</feature>
<dbReference type="PANTHER" id="PTHR46758">
    <property type="entry name" value="MYND DOMAIN-CONTAINING"/>
    <property type="match status" value="1"/>
</dbReference>
<keyword evidence="1" id="KW-0479">Metal-binding</keyword>
<proteinExistence type="predicted"/>
<evidence type="ECO:0000256" key="3">
    <source>
        <dbReference type="ARBA" id="ARBA00022833"/>
    </source>
</evidence>
<dbReference type="InterPro" id="IPR044508">
    <property type="entry name" value="At5g50450/At1g67340-like"/>
</dbReference>
<reference evidence="8" key="1">
    <citation type="submission" date="2024-07" db="EMBL/GenBank/DDBJ databases">
        <title>Two chromosome-level genome assemblies of Korean endemic species Abeliophyllum distichum and Forsythia ovata (Oleaceae).</title>
        <authorList>
            <person name="Jang H."/>
        </authorList>
    </citation>
    <scope>NUCLEOTIDE SEQUENCE [LARGE SCALE GENOMIC DNA]</scope>
</reference>
<keyword evidence="8" id="KW-1185">Reference proteome</keyword>
<accession>A0ABD1SD01</accession>
<feature type="region of interest" description="Disordered" evidence="5">
    <location>
        <begin position="1"/>
        <end position="20"/>
    </location>
</feature>
<comment type="caution">
    <text evidence="7">The sequence shown here is derived from an EMBL/GenBank/DDBJ whole genome shotgun (WGS) entry which is preliminary data.</text>
</comment>
<keyword evidence="2 4" id="KW-0863">Zinc-finger</keyword>
<dbReference type="GO" id="GO:0008270">
    <property type="term" value="F:zinc ion binding"/>
    <property type="evidence" value="ECO:0007669"/>
    <property type="project" value="UniProtKB-KW"/>
</dbReference>
<evidence type="ECO:0000259" key="6">
    <source>
        <dbReference type="PROSITE" id="PS50865"/>
    </source>
</evidence>